<dbReference type="EMBL" id="BARS01028391">
    <property type="protein sequence ID" value="GAG07945.1"/>
    <property type="molecule type" value="Genomic_DNA"/>
</dbReference>
<gene>
    <name evidence="1" type="ORF">S01H1_44510</name>
</gene>
<accession>X0UQJ8</accession>
<name>X0UQJ8_9ZZZZ</name>
<comment type="caution">
    <text evidence="1">The sequence shown here is derived from an EMBL/GenBank/DDBJ whole genome shotgun (WGS) entry which is preliminary data.</text>
</comment>
<sequence>MPVLVGSFQDFIAEGVQPDETPEVQAFLSAMRVAAGEHPGRVCYISAADFAHIGRRFGDDWPLDKQRLAEQSADDRKLLAAACGCDPAGFFLHVAGQQDRSRICGLSPTYTMLALMESARGELLKYAQVVEPDGNSCVSFASVAFFDNDPTEG</sequence>
<organism evidence="1">
    <name type="scientific">marine sediment metagenome</name>
    <dbReference type="NCBI Taxonomy" id="412755"/>
    <lineage>
        <taxon>unclassified sequences</taxon>
        <taxon>metagenomes</taxon>
        <taxon>ecological metagenomes</taxon>
    </lineage>
</organism>
<protein>
    <recommendedName>
        <fullName evidence="2">AmmeMemoRadiSam system protein B</fullName>
    </recommendedName>
</protein>
<dbReference type="AlphaFoldDB" id="X0UQJ8"/>
<dbReference type="Pfam" id="PF01875">
    <property type="entry name" value="Memo"/>
    <property type="match status" value="1"/>
</dbReference>
<dbReference type="Gene3D" id="3.40.830.10">
    <property type="entry name" value="LigB-like"/>
    <property type="match status" value="1"/>
</dbReference>
<evidence type="ECO:0008006" key="2">
    <source>
        <dbReference type="Google" id="ProtNLM"/>
    </source>
</evidence>
<evidence type="ECO:0000313" key="1">
    <source>
        <dbReference type="EMBL" id="GAG07945.1"/>
    </source>
</evidence>
<proteinExistence type="predicted"/>
<reference evidence="1" key="1">
    <citation type="journal article" date="2014" name="Front. Microbiol.">
        <title>High frequency of phylogenetically diverse reductive dehalogenase-homologous genes in deep subseafloor sedimentary metagenomes.</title>
        <authorList>
            <person name="Kawai M."/>
            <person name="Futagami T."/>
            <person name="Toyoda A."/>
            <person name="Takaki Y."/>
            <person name="Nishi S."/>
            <person name="Hori S."/>
            <person name="Arai W."/>
            <person name="Tsubouchi T."/>
            <person name="Morono Y."/>
            <person name="Uchiyama I."/>
            <person name="Ito T."/>
            <person name="Fujiyama A."/>
            <person name="Inagaki F."/>
            <person name="Takami H."/>
        </authorList>
    </citation>
    <scope>NUCLEOTIDE SEQUENCE</scope>
    <source>
        <strain evidence="1">Expedition CK06-06</strain>
    </source>
</reference>
<dbReference type="InterPro" id="IPR002737">
    <property type="entry name" value="MEMO1_fam"/>
</dbReference>